<dbReference type="EMBL" id="JADNYM010000006">
    <property type="protein sequence ID" value="MBG0739037.1"/>
    <property type="molecule type" value="Genomic_DNA"/>
</dbReference>
<dbReference type="Proteomes" id="UP000655366">
    <property type="component" value="Unassembled WGS sequence"/>
</dbReference>
<proteinExistence type="predicted"/>
<dbReference type="RefSeq" id="WP_196395982.1">
    <property type="nucleotide sequence ID" value="NZ_JADNYM010000006.1"/>
</dbReference>
<name>A0A931CL98_9MICC</name>
<evidence type="ECO:0000313" key="2">
    <source>
        <dbReference type="Proteomes" id="UP000655366"/>
    </source>
</evidence>
<comment type="caution">
    <text evidence="1">The sequence shown here is derived from an EMBL/GenBank/DDBJ whole genome shotgun (WGS) entry which is preliminary data.</text>
</comment>
<gene>
    <name evidence="1" type="ORF">IV500_06430</name>
</gene>
<evidence type="ECO:0000313" key="1">
    <source>
        <dbReference type="EMBL" id="MBG0739037.1"/>
    </source>
</evidence>
<reference evidence="1 2" key="1">
    <citation type="submission" date="2020-11" db="EMBL/GenBank/DDBJ databases">
        <title>Arthrobacter antarcticus sp. nov., isolated from Antarctic Soil.</title>
        <authorList>
            <person name="Li J."/>
        </authorList>
    </citation>
    <scope>NUCLEOTIDE SEQUENCE [LARGE SCALE GENOMIC DNA]</scope>
    <source>
        <strain evidence="1 2">Z1-20</strain>
    </source>
</reference>
<sequence>MILEAPVPIEYVNFGIAGGSKYRLICRNHPENGYRTKNPWCRSVFAEFEHEDCGCSIAWMLVTYIPDDLTDEPFGGRHFKNGMPKEFAPEPVTVHLTVQRQG</sequence>
<protein>
    <submittedName>
        <fullName evidence="1">Uncharacterized protein</fullName>
    </submittedName>
</protein>
<organism evidence="1 2">
    <name type="scientific">Arthrobacter terrae</name>
    <dbReference type="NCBI Taxonomy" id="2935737"/>
    <lineage>
        <taxon>Bacteria</taxon>
        <taxon>Bacillati</taxon>
        <taxon>Actinomycetota</taxon>
        <taxon>Actinomycetes</taxon>
        <taxon>Micrococcales</taxon>
        <taxon>Micrococcaceae</taxon>
        <taxon>Arthrobacter</taxon>
    </lineage>
</organism>
<keyword evidence="2" id="KW-1185">Reference proteome</keyword>
<dbReference type="AlphaFoldDB" id="A0A931CL98"/>
<accession>A0A931CL98</accession>